<reference evidence="7 8" key="1">
    <citation type="submission" date="2017-03" db="EMBL/GenBank/DDBJ databases">
        <title>An alternative strategy for trypanosome survival in the mammalian bloodstream revealed through genome and transcriptome analysis of the ubiquitous bovine parasite Trypanosoma (Megatrypanum) theileri.</title>
        <authorList>
            <person name="Kelly S."/>
            <person name="Ivens A."/>
            <person name="Mott A."/>
            <person name="O'Neill E."/>
            <person name="Emms D."/>
            <person name="Macleod O."/>
            <person name="Voorheis P."/>
            <person name="Matthews J."/>
            <person name="Matthews K."/>
            <person name="Carrington M."/>
        </authorList>
    </citation>
    <scope>NUCLEOTIDE SEQUENCE [LARGE SCALE GENOMIC DNA]</scope>
    <source>
        <strain evidence="7">Edinburgh</strain>
    </source>
</reference>
<keyword evidence="4 5" id="KW-0802">TPR repeat</keyword>
<feature type="repeat" description="TPR" evidence="5">
    <location>
        <begin position="136"/>
        <end position="169"/>
    </location>
</feature>
<evidence type="ECO:0000256" key="2">
    <source>
        <dbReference type="ARBA" id="ARBA00022490"/>
    </source>
</evidence>
<dbReference type="InterPro" id="IPR019734">
    <property type="entry name" value="TPR_rpt"/>
</dbReference>
<dbReference type="PANTHER" id="PTHR22904">
    <property type="entry name" value="TPR REPEAT CONTAINING PROTEIN"/>
    <property type="match status" value="1"/>
</dbReference>
<dbReference type="Proteomes" id="UP000192257">
    <property type="component" value="Unassembled WGS sequence"/>
</dbReference>
<feature type="repeat" description="TPR" evidence="5">
    <location>
        <begin position="174"/>
        <end position="207"/>
    </location>
</feature>
<dbReference type="OrthoDB" id="2423701at2759"/>
<comment type="subcellular location">
    <subcellularLocation>
        <location evidence="1">Cytoplasm</location>
    </subcellularLocation>
</comment>
<protein>
    <submittedName>
        <fullName evidence="7">Putative stress-inducible protein STI1-like</fullName>
    </submittedName>
</protein>
<comment type="caution">
    <text evidence="7">The sequence shown here is derived from an EMBL/GenBank/DDBJ whole genome shotgun (WGS) entry which is preliminary data.</text>
</comment>
<dbReference type="GO" id="GO:0005737">
    <property type="term" value="C:cytoplasm"/>
    <property type="evidence" value="ECO:0007669"/>
    <property type="project" value="UniProtKB-SubCell"/>
</dbReference>
<gene>
    <name evidence="7" type="ORF">TM35_000025400</name>
</gene>
<keyword evidence="3" id="KW-0677">Repeat</keyword>
<evidence type="ECO:0000256" key="5">
    <source>
        <dbReference type="PROSITE-ProRule" id="PRU00339"/>
    </source>
</evidence>
<dbReference type="SMART" id="SM00028">
    <property type="entry name" value="TPR"/>
    <property type="match status" value="6"/>
</dbReference>
<evidence type="ECO:0000256" key="4">
    <source>
        <dbReference type="ARBA" id="ARBA00022803"/>
    </source>
</evidence>
<proteinExistence type="predicted"/>
<dbReference type="STRING" id="67003.A0A1X0P8F0"/>
<dbReference type="Gene3D" id="1.25.40.10">
    <property type="entry name" value="Tetratricopeptide repeat domain"/>
    <property type="match status" value="2"/>
</dbReference>
<evidence type="ECO:0000313" key="7">
    <source>
        <dbReference type="EMBL" id="ORC93214.1"/>
    </source>
</evidence>
<feature type="repeat" description="TPR" evidence="5">
    <location>
        <begin position="74"/>
        <end position="107"/>
    </location>
</feature>
<keyword evidence="2" id="KW-0963">Cytoplasm</keyword>
<feature type="domain" description="Serine/threonine-protein kinase BSK1-like TPR repeats" evidence="6">
    <location>
        <begin position="6"/>
        <end position="80"/>
    </location>
</feature>
<dbReference type="InterPro" id="IPR058209">
    <property type="entry name" value="TPR_BSK1_C"/>
</dbReference>
<dbReference type="InterPro" id="IPR011990">
    <property type="entry name" value="TPR-like_helical_dom_sf"/>
</dbReference>
<sequence length="257" mass="28918">MSVDDLKLKGNEAYKAKDYEAAVQWYTKALDINPKSEESASVYSNRAACWQSMNNYSKALEDAEQCIIVKPSWVKGHYRKALALQSMSKYDEALKAFQDALKNDPGNQEIQERVQDVNNTIRERDNKADPATCKSSDEAKRIGGSLFAAGKYDRAALFYSRAIELSTESNKDLAIYYANRAACYQQRHDYQLVISDCDKAIEIDPSNVKAIIRRAIAYEGIEKWSKALSDYNQANQLSPGMPTVSQGVLRCQRALRG</sequence>
<organism evidence="7 8">
    <name type="scientific">Trypanosoma theileri</name>
    <dbReference type="NCBI Taxonomy" id="67003"/>
    <lineage>
        <taxon>Eukaryota</taxon>
        <taxon>Discoba</taxon>
        <taxon>Euglenozoa</taxon>
        <taxon>Kinetoplastea</taxon>
        <taxon>Metakinetoplastina</taxon>
        <taxon>Trypanosomatida</taxon>
        <taxon>Trypanosomatidae</taxon>
        <taxon>Trypanosoma</taxon>
    </lineage>
</organism>
<dbReference type="AlphaFoldDB" id="A0A1X0P8F0"/>
<dbReference type="EMBL" id="NBCO01000002">
    <property type="protein sequence ID" value="ORC93214.1"/>
    <property type="molecule type" value="Genomic_DNA"/>
</dbReference>
<dbReference type="GeneID" id="39981638"/>
<accession>A0A1X0P8F0</accession>
<dbReference type="FunFam" id="1.25.40.10:FF:000020">
    <property type="entry name" value="Stress-induced phosphoprotein 1"/>
    <property type="match status" value="1"/>
</dbReference>
<evidence type="ECO:0000313" key="8">
    <source>
        <dbReference type="Proteomes" id="UP000192257"/>
    </source>
</evidence>
<dbReference type="PROSITE" id="PS50005">
    <property type="entry name" value="TPR"/>
    <property type="match status" value="4"/>
</dbReference>
<keyword evidence="8" id="KW-1185">Reference proteome</keyword>
<name>A0A1X0P8F0_9TRYP</name>
<dbReference type="PANTHER" id="PTHR22904:SF523">
    <property type="entry name" value="STRESS-INDUCED-PHOSPHOPROTEIN 1"/>
    <property type="match status" value="1"/>
</dbReference>
<evidence type="ECO:0000259" key="6">
    <source>
        <dbReference type="Pfam" id="PF25575"/>
    </source>
</evidence>
<dbReference type="RefSeq" id="XP_028887280.1">
    <property type="nucleotide sequence ID" value="XM_029021858.1"/>
</dbReference>
<feature type="repeat" description="TPR" evidence="5">
    <location>
        <begin position="3"/>
        <end position="36"/>
    </location>
</feature>
<dbReference type="SUPFAM" id="SSF48452">
    <property type="entry name" value="TPR-like"/>
    <property type="match status" value="2"/>
</dbReference>
<dbReference type="Pfam" id="PF25575">
    <property type="entry name" value="TPR_BSK1_C"/>
    <property type="match status" value="1"/>
</dbReference>
<dbReference type="GO" id="GO:0051879">
    <property type="term" value="F:Hsp90 protein binding"/>
    <property type="evidence" value="ECO:0007669"/>
    <property type="project" value="TreeGrafter"/>
</dbReference>
<dbReference type="VEuPathDB" id="TriTrypDB:TM35_000025400"/>
<dbReference type="Pfam" id="PF00515">
    <property type="entry name" value="TPR_1"/>
    <property type="match status" value="1"/>
</dbReference>
<evidence type="ECO:0000256" key="1">
    <source>
        <dbReference type="ARBA" id="ARBA00004496"/>
    </source>
</evidence>
<evidence type="ECO:0000256" key="3">
    <source>
        <dbReference type="ARBA" id="ARBA00022737"/>
    </source>
</evidence>